<proteinExistence type="predicted"/>
<accession>A0A699K5D3</accession>
<dbReference type="EMBL" id="BKCJ010478581">
    <property type="protein sequence ID" value="GFA73841.1"/>
    <property type="molecule type" value="Genomic_DNA"/>
</dbReference>
<reference evidence="2" key="1">
    <citation type="journal article" date="2019" name="Sci. Rep.">
        <title>Draft genome of Tanacetum cinerariifolium, the natural source of mosquito coil.</title>
        <authorList>
            <person name="Yamashiro T."/>
            <person name="Shiraishi A."/>
            <person name="Satake H."/>
            <person name="Nakayama K."/>
        </authorList>
    </citation>
    <scope>NUCLEOTIDE SEQUENCE</scope>
</reference>
<dbReference type="GO" id="GO:0016787">
    <property type="term" value="F:hydrolase activity"/>
    <property type="evidence" value="ECO:0007669"/>
    <property type="project" value="UniProtKB-KW"/>
</dbReference>
<dbReference type="PANTHER" id="PTHR33264">
    <property type="entry name" value="EXPRESSED PROTEIN"/>
    <property type="match status" value="1"/>
</dbReference>
<keyword evidence="1" id="KW-0472">Membrane</keyword>
<dbReference type="AlphaFoldDB" id="A0A699K5D3"/>
<dbReference type="PANTHER" id="PTHR33264:SF66">
    <property type="entry name" value="TRANSMEMBRANE PROTEIN"/>
    <property type="match status" value="1"/>
</dbReference>
<feature type="transmembrane region" description="Helical" evidence="1">
    <location>
        <begin position="45"/>
        <end position="65"/>
    </location>
</feature>
<sequence length="114" mass="12286">MTIQKIVIHVNKPQPLLDQQNSNNSRFAEVAGGTTAECAAVCCCFPIGLVNLLVLAAYGVPAGLYRKALKRKRRRKMLKKGGCGGDNDVDGDRSSCDGEELLIGERVFSYGVVT</sequence>
<feature type="non-terminal residue" evidence="2">
    <location>
        <position position="114"/>
    </location>
</feature>
<organism evidence="2">
    <name type="scientific">Tanacetum cinerariifolium</name>
    <name type="common">Dalmatian daisy</name>
    <name type="synonym">Chrysanthemum cinerariifolium</name>
    <dbReference type="NCBI Taxonomy" id="118510"/>
    <lineage>
        <taxon>Eukaryota</taxon>
        <taxon>Viridiplantae</taxon>
        <taxon>Streptophyta</taxon>
        <taxon>Embryophyta</taxon>
        <taxon>Tracheophyta</taxon>
        <taxon>Spermatophyta</taxon>
        <taxon>Magnoliopsida</taxon>
        <taxon>eudicotyledons</taxon>
        <taxon>Gunneridae</taxon>
        <taxon>Pentapetalae</taxon>
        <taxon>asterids</taxon>
        <taxon>campanulids</taxon>
        <taxon>Asterales</taxon>
        <taxon>Asteraceae</taxon>
        <taxon>Asteroideae</taxon>
        <taxon>Anthemideae</taxon>
        <taxon>Anthemidinae</taxon>
        <taxon>Tanacetum</taxon>
    </lineage>
</organism>
<evidence type="ECO:0000256" key="1">
    <source>
        <dbReference type="SAM" id="Phobius"/>
    </source>
</evidence>
<keyword evidence="2" id="KW-0378">Hydrolase</keyword>
<keyword evidence="1" id="KW-1133">Transmembrane helix</keyword>
<comment type="caution">
    <text evidence="2">The sequence shown here is derived from an EMBL/GenBank/DDBJ whole genome shotgun (WGS) entry which is preliminary data.</text>
</comment>
<keyword evidence="1" id="KW-0812">Transmembrane</keyword>
<protein>
    <submittedName>
        <fullName evidence="2">2S globulin, glycoside hydrolase, catalytic domain-containing protein</fullName>
    </submittedName>
</protein>
<name>A0A699K5D3_TANCI</name>
<gene>
    <name evidence="2" type="ORF">Tci_645813</name>
</gene>
<evidence type="ECO:0000313" key="2">
    <source>
        <dbReference type="EMBL" id="GFA73841.1"/>
    </source>
</evidence>